<dbReference type="Pfam" id="PF04545">
    <property type="entry name" value="Sigma70_r4"/>
    <property type="match status" value="1"/>
</dbReference>
<dbReference type="GO" id="GO:0006352">
    <property type="term" value="P:DNA-templated transcription initiation"/>
    <property type="evidence" value="ECO:0007669"/>
    <property type="project" value="InterPro"/>
</dbReference>
<gene>
    <name evidence="3" type="ORF">COT25_02600</name>
</gene>
<evidence type="ECO:0000313" key="4">
    <source>
        <dbReference type="Proteomes" id="UP000228711"/>
    </source>
</evidence>
<evidence type="ECO:0000259" key="2">
    <source>
        <dbReference type="PROSITE" id="PS51913"/>
    </source>
</evidence>
<evidence type="ECO:0000256" key="1">
    <source>
        <dbReference type="ARBA" id="ARBA00023163"/>
    </source>
</evidence>
<name>A0A2H0YSP7_9BACT</name>
<comment type="caution">
    <text evidence="3">The sequence shown here is derived from an EMBL/GenBank/DDBJ whole genome shotgun (WGS) entry which is preliminary data.</text>
</comment>
<dbReference type="AlphaFoldDB" id="A0A2H0YSP7"/>
<dbReference type="PANTHER" id="PTHR30603:SF47">
    <property type="entry name" value="RNA POLYMERASE SIGMA FACTOR SIGD, CHLOROPLASTIC"/>
    <property type="match status" value="1"/>
</dbReference>
<keyword evidence="1" id="KW-0804">Transcription</keyword>
<dbReference type="SUPFAM" id="SSF88659">
    <property type="entry name" value="Sigma3 and sigma4 domains of RNA polymerase sigma factors"/>
    <property type="match status" value="1"/>
</dbReference>
<evidence type="ECO:0000313" key="3">
    <source>
        <dbReference type="EMBL" id="PIS41524.1"/>
    </source>
</evidence>
<dbReference type="Gene3D" id="1.10.10.1250">
    <property type="entry name" value="RNA polymerase, subunit delta, N-terminal domain"/>
    <property type="match status" value="1"/>
</dbReference>
<dbReference type="InterPro" id="IPR050239">
    <property type="entry name" value="Sigma-70_RNA_pol_init_factors"/>
</dbReference>
<dbReference type="Gene3D" id="1.10.10.10">
    <property type="entry name" value="Winged helix-like DNA-binding domain superfamily/Winged helix DNA-binding domain"/>
    <property type="match status" value="1"/>
</dbReference>
<dbReference type="InterPro" id="IPR007759">
    <property type="entry name" value="Asxl_HARE-HTH"/>
</dbReference>
<organism evidence="3 4">
    <name type="scientific">Candidatus Kerfeldbacteria bacterium CG08_land_8_20_14_0_20_42_7</name>
    <dbReference type="NCBI Taxonomy" id="2014245"/>
    <lineage>
        <taxon>Bacteria</taxon>
        <taxon>Candidatus Kerfeldiibacteriota</taxon>
    </lineage>
</organism>
<sequence>MDENNSILDKILESKEIEEIEQFRPQEIVETLLKYLTSREKDVIRRRFGLSGNKKETLEKIGDSYKVTRERIRQVENIAIKKLKKLKQFNEIVGPFVQTLTSVLKKHGGIMNEEILLEELLKLTGDTNESRQCVLFLTERIFKKEFIYQKESSSYHASWRLPQTNMSIIEATIEEIERYFVERKKPGKVGVVIEEFCLRPFFNQHSYQLSEESIVSYIDVSKKIAKNPFDEYGLQKWGNVAPKRMNDKIFLVLKKHGKPLHFNKITEMINQLKFDERPAYPPTVHNELILNSEYILVGRGIYALREWGYKPGVVADVISDILKSNDHPLTRDEIVEQVLKERMVKKNTIFLALTDKHKFQKKSDGTYTTVEPTKEI</sequence>
<accession>A0A2H0YSP7</accession>
<dbReference type="PROSITE" id="PS51913">
    <property type="entry name" value="HTH_HARE"/>
    <property type="match status" value="1"/>
</dbReference>
<feature type="domain" description="HTH HARE-type" evidence="2">
    <location>
        <begin position="243"/>
        <end position="307"/>
    </location>
</feature>
<dbReference type="InterPro" id="IPR000943">
    <property type="entry name" value="RNA_pol_sigma70"/>
</dbReference>
<dbReference type="PRINTS" id="PR00046">
    <property type="entry name" value="SIGMA70FCT"/>
</dbReference>
<reference evidence="4" key="1">
    <citation type="submission" date="2017-09" db="EMBL/GenBank/DDBJ databases">
        <title>Depth-based differentiation of microbial function through sediment-hosted aquifers and enrichment of novel symbionts in the deep terrestrial subsurface.</title>
        <authorList>
            <person name="Probst A.J."/>
            <person name="Ladd B."/>
            <person name="Jarett J.K."/>
            <person name="Geller-Mcgrath D.E."/>
            <person name="Sieber C.M.K."/>
            <person name="Emerson J.B."/>
            <person name="Anantharaman K."/>
            <person name="Thomas B.C."/>
            <person name="Malmstrom R."/>
            <person name="Stieglmeier M."/>
            <person name="Klingl A."/>
            <person name="Woyke T."/>
            <person name="Ryan C.M."/>
            <person name="Banfield J.F."/>
        </authorList>
    </citation>
    <scope>NUCLEOTIDE SEQUENCE [LARGE SCALE GENOMIC DNA]</scope>
</reference>
<dbReference type="PANTHER" id="PTHR30603">
    <property type="entry name" value="RNA POLYMERASE SIGMA FACTOR RPO"/>
    <property type="match status" value="1"/>
</dbReference>
<dbReference type="GO" id="GO:0003700">
    <property type="term" value="F:DNA-binding transcription factor activity"/>
    <property type="evidence" value="ECO:0007669"/>
    <property type="project" value="InterPro"/>
</dbReference>
<proteinExistence type="predicted"/>
<dbReference type="InterPro" id="IPR038087">
    <property type="entry name" value="RNAP_delta_N_dom_sf"/>
</dbReference>
<dbReference type="Proteomes" id="UP000228711">
    <property type="component" value="Unassembled WGS sequence"/>
</dbReference>
<dbReference type="EMBL" id="PEXV01000088">
    <property type="protein sequence ID" value="PIS41524.1"/>
    <property type="molecule type" value="Genomic_DNA"/>
</dbReference>
<dbReference type="InterPro" id="IPR007630">
    <property type="entry name" value="RNA_pol_sigma70_r4"/>
</dbReference>
<dbReference type="InterPro" id="IPR013324">
    <property type="entry name" value="RNA_pol_sigma_r3/r4-like"/>
</dbReference>
<protein>
    <recommendedName>
        <fullName evidence="2">HTH HARE-type domain-containing protein</fullName>
    </recommendedName>
</protein>
<dbReference type="InterPro" id="IPR036388">
    <property type="entry name" value="WH-like_DNA-bd_sf"/>
</dbReference>